<sequence length="290" mass="32226">MRRSKIRLSESNANHVKTDYEKIAVFYTATWESLTMDLHLNKLDQHFTLPVTRKVGFLRPLAWIKMGWQDLIKHPAPSLLYGLIISITGALLLLFTLQDVHLYTTAITGFLLLAPLGAAGIYELTSEREEGRETSFMQSIHDLYKNGSQLAFLGLVLAFIAISWERTSAVLFALMYSGQIIEKQSIVQALSGEFLPFTLAWMAGGFVLACFVFALTAISIPLLADRELDSVTAMMTSLRAVAENLPAMALWAALLVGFTALGFATFLIGLIVIFPLLGHATWYAYKELIE</sequence>
<feature type="transmembrane region" description="Helical" evidence="1">
    <location>
        <begin position="199"/>
        <end position="224"/>
    </location>
</feature>
<evidence type="ECO:0000313" key="2">
    <source>
        <dbReference type="EMBL" id="MCB5197174.1"/>
    </source>
</evidence>
<evidence type="ECO:0000313" key="3">
    <source>
        <dbReference type="Proteomes" id="UP001198034"/>
    </source>
</evidence>
<name>A0ABS8BNM9_9NEIS</name>
<proteinExistence type="predicted"/>
<keyword evidence="3" id="KW-1185">Reference proteome</keyword>
<dbReference type="Pfam" id="PF09955">
    <property type="entry name" value="DUF2189"/>
    <property type="match status" value="1"/>
</dbReference>
<comment type="caution">
    <text evidence="2">The sequence shown here is derived from an EMBL/GenBank/DDBJ whole genome shotgun (WGS) entry which is preliminary data.</text>
</comment>
<gene>
    <name evidence="2" type="ORF">LG219_12940</name>
</gene>
<dbReference type="Proteomes" id="UP001198034">
    <property type="component" value="Unassembled WGS sequence"/>
</dbReference>
<feature type="transmembrane region" description="Helical" evidence="1">
    <location>
        <begin position="245"/>
        <end position="278"/>
    </location>
</feature>
<feature type="transmembrane region" description="Helical" evidence="1">
    <location>
        <begin position="143"/>
        <end position="164"/>
    </location>
</feature>
<feature type="transmembrane region" description="Helical" evidence="1">
    <location>
        <begin position="79"/>
        <end position="97"/>
    </location>
</feature>
<feature type="transmembrane region" description="Helical" evidence="1">
    <location>
        <begin position="103"/>
        <end position="122"/>
    </location>
</feature>
<reference evidence="2 3" key="1">
    <citation type="submission" date="2021-10" db="EMBL/GenBank/DDBJ databases">
        <authorList>
            <person name="Chen M."/>
        </authorList>
    </citation>
    <scope>NUCLEOTIDE SEQUENCE [LARGE SCALE GENOMIC DNA]</scope>
    <source>
        <strain evidence="2 3">H3-26</strain>
    </source>
</reference>
<organism evidence="2 3">
    <name type="scientific">Deefgea salmonis</name>
    <dbReference type="NCBI Taxonomy" id="2875502"/>
    <lineage>
        <taxon>Bacteria</taxon>
        <taxon>Pseudomonadati</taxon>
        <taxon>Pseudomonadota</taxon>
        <taxon>Betaproteobacteria</taxon>
        <taxon>Neisseriales</taxon>
        <taxon>Chitinibacteraceae</taxon>
        <taxon>Deefgea</taxon>
    </lineage>
</organism>
<keyword evidence="1" id="KW-0472">Membrane</keyword>
<keyword evidence="1" id="KW-0812">Transmembrane</keyword>
<dbReference type="RefSeq" id="WP_226764901.1">
    <property type="nucleotide sequence ID" value="NZ_JAJAWG010000010.1"/>
</dbReference>
<protein>
    <submittedName>
        <fullName evidence="2">DUF2189 domain-containing protein</fullName>
    </submittedName>
</protein>
<keyword evidence="1" id="KW-1133">Transmembrane helix</keyword>
<dbReference type="InterPro" id="IPR018692">
    <property type="entry name" value="DUF2189"/>
</dbReference>
<accession>A0ABS8BNM9</accession>
<evidence type="ECO:0000256" key="1">
    <source>
        <dbReference type="SAM" id="Phobius"/>
    </source>
</evidence>
<dbReference type="EMBL" id="JAJAWG010000010">
    <property type="protein sequence ID" value="MCB5197174.1"/>
    <property type="molecule type" value="Genomic_DNA"/>
</dbReference>